<dbReference type="GO" id="GO:0032259">
    <property type="term" value="P:methylation"/>
    <property type="evidence" value="ECO:0007669"/>
    <property type="project" value="UniProtKB-KW"/>
</dbReference>
<dbReference type="InterPro" id="IPR029063">
    <property type="entry name" value="SAM-dependent_MTases_sf"/>
</dbReference>
<dbReference type="Gene3D" id="3.40.50.150">
    <property type="entry name" value="Vaccinia Virus protein VP39"/>
    <property type="match status" value="2"/>
</dbReference>
<keyword evidence="3" id="KW-0808">Transferase</keyword>
<evidence type="ECO:0000313" key="3">
    <source>
        <dbReference type="EMBL" id="ABG50673.1"/>
    </source>
</evidence>
<evidence type="ECO:0000259" key="1">
    <source>
        <dbReference type="Pfam" id="PF08241"/>
    </source>
</evidence>
<name>Q116A1_TRIEI</name>
<dbReference type="AlphaFoldDB" id="Q116A1"/>
<dbReference type="Pfam" id="PF08241">
    <property type="entry name" value="Methyltransf_11"/>
    <property type="match status" value="1"/>
</dbReference>
<dbReference type="HOGENOM" id="CLU_334318_0_0_3"/>
<proteinExistence type="predicted"/>
<reference evidence="3" key="1">
    <citation type="submission" date="2006-06" db="EMBL/GenBank/DDBJ databases">
        <title>Complete sequence of Trichodesmium erythraeum IMS101.</title>
        <authorList>
            <consortium name="US DOE Joint Genome Institute"/>
            <person name="Copeland A."/>
            <person name="Lucas S."/>
            <person name="Lapidus A."/>
            <person name="Barry K."/>
            <person name="Detter J.C."/>
            <person name="Glavina del Rio T."/>
            <person name="Hammon N."/>
            <person name="Israni S."/>
            <person name="Dalin E."/>
            <person name="Tice H."/>
            <person name="Pitluck S."/>
            <person name="Kiss H."/>
            <person name="Munk A.C."/>
            <person name="Brettin T."/>
            <person name="Bruce D."/>
            <person name="Han C."/>
            <person name="Tapia R."/>
            <person name="Gilna P."/>
            <person name="Schmutz J."/>
            <person name="Larimer F."/>
            <person name="Land M."/>
            <person name="Hauser L."/>
            <person name="Kyrpides N."/>
            <person name="Kim E."/>
            <person name="Richardson P."/>
        </authorList>
    </citation>
    <scope>NUCLEOTIDE SEQUENCE [LARGE SCALE GENOMIC DNA]</scope>
    <source>
        <strain evidence="3">IMS101</strain>
    </source>
</reference>
<dbReference type="STRING" id="203124.Tery_1361"/>
<evidence type="ECO:0000259" key="2">
    <source>
        <dbReference type="Pfam" id="PF08242"/>
    </source>
</evidence>
<feature type="domain" description="Methyltransferase type 12" evidence="2">
    <location>
        <begin position="86"/>
        <end position="179"/>
    </location>
</feature>
<dbReference type="InterPro" id="IPR013216">
    <property type="entry name" value="Methyltransf_11"/>
</dbReference>
<gene>
    <name evidence="3" type="ordered locus">Tery_1361</name>
</gene>
<dbReference type="OrthoDB" id="7209311at2"/>
<dbReference type="EMBL" id="CP000393">
    <property type="protein sequence ID" value="ABG50673.1"/>
    <property type="molecule type" value="Genomic_DNA"/>
</dbReference>
<dbReference type="PANTHER" id="PTHR43861:SF1">
    <property type="entry name" value="TRANS-ACONITATE 2-METHYLTRANSFERASE"/>
    <property type="match status" value="1"/>
</dbReference>
<feature type="domain" description="Methyltransferase type 11" evidence="1">
    <location>
        <begin position="428"/>
        <end position="524"/>
    </location>
</feature>
<organism evidence="3">
    <name type="scientific">Trichodesmium erythraeum (strain IMS101)</name>
    <dbReference type="NCBI Taxonomy" id="203124"/>
    <lineage>
        <taxon>Bacteria</taxon>
        <taxon>Bacillati</taxon>
        <taxon>Cyanobacteriota</taxon>
        <taxon>Cyanophyceae</taxon>
        <taxon>Oscillatoriophycideae</taxon>
        <taxon>Oscillatoriales</taxon>
        <taxon>Microcoleaceae</taxon>
        <taxon>Trichodesmium</taxon>
    </lineage>
</organism>
<dbReference type="RefSeq" id="WP_011611052.1">
    <property type="nucleotide sequence ID" value="NC_008312.1"/>
</dbReference>
<dbReference type="KEGG" id="ter:Tery_1361"/>
<dbReference type="CDD" id="cd02440">
    <property type="entry name" value="AdoMet_MTases"/>
    <property type="match status" value="2"/>
</dbReference>
<dbReference type="Pfam" id="PF08242">
    <property type="entry name" value="Methyltransf_12"/>
    <property type="match status" value="1"/>
</dbReference>
<dbReference type="eggNOG" id="COG0500">
    <property type="taxonomic scope" value="Bacteria"/>
</dbReference>
<accession>Q116A1</accession>
<dbReference type="PANTHER" id="PTHR43861">
    <property type="entry name" value="TRANS-ACONITATE 2-METHYLTRANSFERASE-RELATED"/>
    <property type="match status" value="1"/>
</dbReference>
<dbReference type="InterPro" id="IPR013217">
    <property type="entry name" value="Methyltransf_12"/>
</dbReference>
<protein>
    <submittedName>
        <fullName evidence="3">Methyltransferase type 11</fullName>
    </submittedName>
</protein>
<dbReference type="GO" id="GO:0008757">
    <property type="term" value="F:S-adenosylmethionine-dependent methyltransferase activity"/>
    <property type="evidence" value="ECO:0007669"/>
    <property type="project" value="InterPro"/>
</dbReference>
<dbReference type="SUPFAM" id="SSF53335">
    <property type="entry name" value="S-adenosyl-L-methionine-dependent methyltransferases"/>
    <property type="match status" value="2"/>
</dbReference>
<keyword evidence="3" id="KW-0489">Methyltransferase</keyword>
<sequence>MNPEKIDFNNKLIIDQFIQDQTKKSDKINVIIHPQDEMYLYALKNTDGRKDEALLRYFSNGKRILDAVKQIVEWYFDGFENISSFLDFASGYGRFSRFLVQEIPNNKIWVSDIYPKAVEFQKQQFGVEGIVSTNYPENYQINQKFDCIFACSFFSHTPQKTFTSWLEKLYSSLTENGILIFSTHDLSLMTIEADVEAEEIYFTPESESLFLKTEDYGVTYVGEKWVAKVIQKVTQGKAKWHRIQRGLCGHHDLYIIRKKEARRSNKEQVGEQIDELLNFHCHPDGGCKKIQMTVTGDIYLEGWAADINPEEKVEKISFLINGNEVESCYPKPENKTQKYQWSSTINTQNLSANDIILVKIINNFNLERVVNIYPVHNIALIPPNDLLLRISGNPSIKAFISSFDDLRYTVKSYLQTAGFNFNQFEKILDFGCGVGRYLMAFEPELSPNQKLFGCDVFAECAEWCQENIKFATVKNNDIQPPLPFENNQFDLINAISVFTHLSLDLQHLWAWDIYRVLRPGGILFMTLHGPQFFPIVYDVFRSGNSHIAEMYSIGEEGLFLYLDHQGETDGQGQHTIAAVHTPTAYQEIFSMFKHIKRFPQSNLANGQDLYILQKPISGSLVAQPINIKSEVRSQKSDINNFSKKKDAENITKKITGDINLELLNNNLEINNFLKTENVGNATEEIVGKEIEVEKILISDNGEGENLSEKILSDSQTKEQLTTQVGNIPLSNDVKTGNLSEKVFCESHQYHTEMKFQIEGQKVFRAYPQIEPLGTYSIGCKIEIVNNKNGEILVQKTLPLNNKNIFGKTNYGLIEIEIPEYSGEVIVRLKTVITDRITLPPEQEVLVSWNFANFA</sequence>